<evidence type="ECO:0000256" key="5">
    <source>
        <dbReference type="ARBA" id="ARBA00022989"/>
    </source>
</evidence>
<comment type="subcellular location">
    <subcellularLocation>
        <location evidence="1">Cell membrane</location>
        <topology evidence="1">Multi-pass membrane protein</topology>
    </subcellularLocation>
</comment>
<evidence type="ECO:0000256" key="1">
    <source>
        <dbReference type="ARBA" id="ARBA00004651"/>
    </source>
</evidence>
<feature type="transmembrane region" description="Helical" evidence="7">
    <location>
        <begin position="255"/>
        <end position="272"/>
    </location>
</feature>
<dbReference type="InterPro" id="IPR050638">
    <property type="entry name" value="AA-Vitamin_Transporters"/>
</dbReference>
<feature type="domain" description="EamA" evidence="8">
    <location>
        <begin position="10"/>
        <end position="151"/>
    </location>
</feature>
<dbReference type="Proteomes" id="UP000783742">
    <property type="component" value="Unassembled WGS sequence"/>
</dbReference>
<keyword evidence="3" id="KW-1003">Cell membrane</keyword>
<comment type="similarity">
    <text evidence="2">Belongs to the EamA transporter family.</text>
</comment>
<evidence type="ECO:0000313" key="9">
    <source>
        <dbReference type="EMBL" id="MBU5669889.1"/>
    </source>
</evidence>
<feature type="transmembrane region" description="Helical" evidence="7">
    <location>
        <begin position="78"/>
        <end position="98"/>
    </location>
</feature>
<dbReference type="PANTHER" id="PTHR32322:SF18">
    <property type="entry name" value="S-ADENOSYLMETHIONINE_S-ADENOSYLHOMOCYSTEINE TRANSPORTER"/>
    <property type="match status" value="1"/>
</dbReference>
<name>A0ABS6FIQ5_9FIRM</name>
<organism evidence="9 10">
    <name type="scientific">Peptoniphilus ovalis</name>
    <dbReference type="NCBI Taxonomy" id="2841503"/>
    <lineage>
        <taxon>Bacteria</taxon>
        <taxon>Bacillati</taxon>
        <taxon>Bacillota</taxon>
        <taxon>Tissierellia</taxon>
        <taxon>Tissierellales</taxon>
        <taxon>Peptoniphilaceae</taxon>
        <taxon>Peptoniphilus</taxon>
    </lineage>
</organism>
<keyword evidence="5 7" id="KW-1133">Transmembrane helix</keyword>
<keyword evidence="4 7" id="KW-0812">Transmembrane</keyword>
<feature type="transmembrane region" description="Helical" evidence="7">
    <location>
        <begin position="104"/>
        <end position="125"/>
    </location>
</feature>
<feature type="transmembrane region" description="Helical" evidence="7">
    <location>
        <begin position="166"/>
        <end position="184"/>
    </location>
</feature>
<accession>A0ABS6FIQ5</accession>
<evidence type="ECO:0000256" key="6">
    <source>
        <dbReference type="ARBA" id="ARBA00023136"/>
    </source>
</evidence>
<keyword evidence="10" id="KW-1185">Reference proteome</keyword>
<feature type="transmembrane region" description="Helical" evidence="7">
    <location>
        <begin position="223"/>
        <end position="243"/>
    </location>
</feature>
<proteinExistence type="inferred from homology"/>
<evidence type="ECO:0000256" key="4">
    <source>
        <dbReference type="ARBA" id="ARBA00022692"/>
    </source>
</evidence>
<dbReference type="Pfam" id="PF00892">
    <property type="entry name" value="EamA"/>
    <property type="match status" value="2"/>
</dbReference>
<evidence type="ECO:0000259" key="8">
    <source>
        <dbReference type="Pfam" id="PF00892"/>
    </source>
</evidence>
<comment type="caution">
    <text evidence="9">The sequence shown here is derived from an EMBL/GenBank/DDBJ whole genome shotgun (WGS) entry which is preliminary data.</text>
</comment>
<sequence length="297" mass="32739">MVNLLKNKKWAIIFSLFAMLLWGSAIPMIKNIYVYGNITDTGGKILVAGIRFFIAGIITLIYFKLFSGEKVEGKSINYRLIFVLAITQTAIQYMFYYIGLSNTLGTMASVIQASNAFIVVIISVLFIKDEKLTKKKILALVLGTIGVLILNLRGGEIHFKLTGEGFIIIATVFNALSSVIIRKYSRGQNPFILNAGQFIIGSLFLIFLGIFMTDSALDVNPAFLTLLLYGSFISATAFSIWTIVLQNHSSSEFGIYKLFIPIFGTILSVIILGEELTINIIIAMAFVLSGALVLNKK</sequence>
<feature type="domain" description="EamA" evidence="8">
    <location>
        <begin position="162"/>
        <end position="295"/>
    </location>
</feature>
<dbReference type="PANTHER" id="PTHR32322">
    <property type="entry name" value="INNER MEMBRANE TRANSPORTER"/>
    <property type="match status" value="1"/>
</dbReference>
<protein>
    <submittedName>
        <fullName evidence="9">DMT family transporter</fullName>
    </submittedName>
</protein>
<feature type="transmembrane region" description="Helical" evidence="7">
    <location>
        <begin position="191"/>
        <end position="211"/>
    </location>
</feature>
<keyword evidence="6 7" id="KW-0472">Membrane</keyword>
<feature type="transmembrane region" description="Helical" evidence="7">
    <location>
        <begin position="278"/>
        <end position="295"/>
    </location>
</feature>
<reference evidence="9 10" key="1">
    <citation type="submission" date="2021-06" db="EMBL/GenBank/DDBJ databases">
        <authorList>
            <person name="Sun Q."/>
            <person name="Li D."/>
        </authorList>
    </citation>
    <scope>NUCLEOTIDE SEQUENCE [LARGE SCALE GENOMIC DNA]</scope>
    <source>
        <strain evidence="9 10">MSJ-1</strain>
    </source>
</reference>
<feature type="transmembrane region" description="Helical" evidence="7">
    <location>
        <begin position="12"/>
        <end position="33"/>
    </location>
</feature>
<gene>
    <name evidence="9" type="ORF">KQI68_08585</name>
</gene>
<dbReference type="InterPro" id="IPR000620">
    <property type="entry name" value="EamA_dom"/>
</dbReference>
<feature type="transmembrane region" description="Helical" evidence="7">
    <location>
        <begin position="137"/>
        <end position="154"/>
    </location>
</feature>
<evidence type="ECO:0000313" key="10">
    <source>
        <dbReference type="Proteomes" id="UP000783742"/>
    </source>
</evidence>
<evidence type="ECO:0000256" key="7">
    <source>
        <dbReference type="SAM" id="Phobius"/>
    </source>
</evidence>
<dbReference type="EMBL" id="JAHLQO010000005">
    <property type="protein sequence ID" value="MBU5669889.1"/>
    <property type="molecule type" value="Genomic_DNA"/>
</dbReference>
<dbReference type="RefSeq" id="WP_216549722.1">
    <property type="nucleotide sequence ID" value="NZ_JAHLQO010000005.1"/>
</dbReference>
<feature type="transmembrane region" description="Helical" evidence="7">
    <location>
        <begin position="45"/>
        <end position="66"/>
    </location>
</feature>
<evidence type="ECO:0000256" key="2">
    <source>
        <dbReference type="ARBA" id="ARBA00007362"/>
    </source>
</evidence>
<evidence type="ECO:0000256" key="3">
    <source>
        <dbReference type="ARBA" id="ARBA00022475"/>
    </source>
</evidence>